<dbReference type="InterPro" id="IPR004710">
    <property type="entry name" value="Bilac:Na_transpt"/>
</dbReference>
<comment type="caution">
    <text evidence="6">The sequence shown here is derived from an EMBL/GenBank/DDBJ whole genome shotgun (WGS) entry which is preliminary data.</text>
</comment>
<evidence type="ECO:0000256" key="4">
    <source>
        <dbReference type="ARBA" id="ARBA00023136"/>
    </source>
</evidence>
<dbReference type="GO" id="GO:0016020">
    <property type="term" value="C:membrane"/>
    <property type="evidence" value="ECO:0007669"/>
    <property type="project" value="UniProtKB-SubCell"/>
</dbReference>
<dbReference type="InterPro" id="IPR002657">
    <property type="entry name" value="BilAc:Na_symport/Acr3"/>
</dbReference>
<reference evidence="6" key="2">
    <citation type="submission" date="2020-09" db="EMBL/GenBank/DDBJ databases">
        <authorList>
            <person name="Sun Q."/>
            <person name="Zhou Y."/>
        </authorList>
    </citation>
    <scope>NUCLEOTIDE SEQUENCE</scope>
    <source>
        <strain evidence="6">CGMCC 4.7368</strain>
    </source>
</reference>
<dbReference type="EMBL" id="BMNH01000002">
    <property type="protein sequence ID" value="GGO64394.1"/>
    <property type="molecule type" value="Genomic_DNA"/>
</dbReference>
<dbReference type="Gene3D" id="1.20.1530.20">
    <property type="match status" value="1"/>
</dbReference>
<dbReference type="PANTHER" id="PTHR10361:SF24">
    <property type="entry name" value="P3 PROTEIN"/>
    <property type="match status" value="1"/>
</dbReference>
<evidence type="ECO:0000256" key="1">
    <source>
        <dbReference type="ARBA" id="ARBA00004141"/>
    </source>
</evidence>
<accession>A0A917YRI3</accession>
<feature type="transmembrane region" description="Helical" evidence="5">
    <location>
        <begin position="261"/>
        <end position="282"/>
    </location>
</feature>
<name>A0A917YRI3_9ACTN</name>
<keyword evidence="3 5" id="KW-1133">Transmembrane helix</keyword>
<feature type="transmembrane region" description="Helical" evidence="5">
    <location>
        <begin position="6"/>
        <end position="28"/>
    </location>
</feature>
<feature type="transmembrane region" description="Helical" evidence="5">
    <location>
        <begin position="231"/>
        <end position="255"/>
    </location>
</feature>
<gene>
    <name evidence="6" type="ORF">GCM10012289_13710</name>
</gene>
<keyword evidence="7" id="KW-1185">Reference proteome</keyword>
<feature type="transmembrane region" description="Helical" evidence="5">
    <location>
        <begin position="68"/>
        <end position="88"/>
    </location>
</feature>
<feature type="transmembrane region" description="Helical" evidence="5">
    <location>
        <begin position="100"/>
        <end position="127"/>
    </location>
</feature>
<feature type="transmembrane region" description="Helical" evidence="5">
    <location>
        <begin position="171"/>
        <end position="188"/>
    </location>
</feature>
<dbReference type="Pfam" id="PF01758">
    <property type="entry name" value="SBF"/>
    <property type="match status" value="1"/>
</dbReference>
<feature type="transmembrane region" description="Helical" evidence="5">
    <location>
        <begin position="40"/>
        <end position="62"/>
    </location>
</feature>
<organism evidence="6 7">
    <name type="scientific">Nonomuraea cavernae</name>
    <dbReference type="NCBI Taxonomy" id="2045107"/>
    <lineage>
        <taxon>Bacteria</taxon>
        <taxon>Bacillati</taxon>
        <taxon>Actinomycetota</taxon>
        <taxon>Actinomycetes</taxon>
        <taxon>Streptosporangiales</taxon>
        <taxon>Streptosporangiaceae</taxon>
        <taxon>Nonomuraea</taxon>
    </lineage>
</organism>
<evidence type="ECO:0000313" key="6">
    <source>
        <dbReference type="EMBL" id="GGO64394.1"/>
    </source>
</evidence>
<evidence type="ECO:0000256" key="3">
    <source>
        <dbReference type="ARBA" id="ARBA00022989"/>
    </source>
</evidence>
<reference evidence="6" key="1">
    <citation type="journal article" date="2014" name="Int. J. Syst. Evol. Microbiol.">
        <title>Complete genome sequence of Corynebacterium casei LMG S-19264T (=DSM 44701T), isolated from a smear-ripened cheese.</title>
        <authorList>
            <consortium name="US DOE Joint Genome Institute (JGI-PGF)"/>
            <person name="Walter F."/>
            <person name="Albersmeier A."/>
            <person name="Kalinowski J."/>
            <person name="Ruckert C."/>
        </authorList>
    </citation>
    <scope>NUCLEOTIDE SEQUENCE</scope>
    <source>
        <strain evidence="6">CGMCC 4.7368</strain>
    </source>
</reference>
<feature type="transmembrane region" description="Helical" evidence="5">
    <location>
        <begin position="194"/>
        <end position="219"/>
    </location>
</feature>
<dbReference type="Proteomes" id="UP000646523">
    <property type="component" value="Unassembled WGS sequence"/>
</dbReference>
<dbReference type="InterPro" id="IPR038770">
    <property type="entry name" value="Na+/solute_symporter_sf"/>
</dbReference>
<feature type="transmembrane region" description="Helical" evidence="5">
    <location>
        <begin position="139"/>
        <end position="159"/>
    </location>
</feature>
<proteinExistence type="predicted"/>
<protein>
    <submittedName>
        <fullName evidence="6">Transporter</fullName>
    </submittedName>
</protein>
<evidence type="ECO:0000313" key="7">
    <source>
        <dbReference type="Proteomes" id="UP000646523"/>
    </source>
</evidence>
<dbReference type="PANTHER" id="PTHR10361">
    <property type="entry name" value="SODIUM-BILE ACID COTRANSPORTER"/>
    <property type="match status" value="1"/>
</dbReference>
<evidence type="ECO:0000256" key="5">
    <source>
        <dbReference type="SAM" id="Phobius"/>
    </source>
</evidence>
<dbReference type="AlphaFoldDB" id="A0A917YRI3"/>
<keyword evidence="4 5" id="KW-0472">Membrane</keyword>
<comment type="subcellular location">
    <subcellularLocation>
        <location evidence="1">Membrane</location>
        <topology evidence="1">Multi-pass membrane protein</topology>
    </subcellularLocation>
</comment>
<evidence type="ECO:0000256" key="2">
    <source>
        <dbReference type="ARBA" id="ARBA00022692"/>
    </source>
</evidence>
<keyword evidence="2 5" id="KW-0812">Transmembrane</keyword>
<sequence length="299" mass="31564">MQQSVLTTVMLPAALALIMFGLGLSLTPRDFANVATRPKAVVIALVAQVLLLPAACFGLVVLFDLEPLLAVGMMLLAASPGGTTANLYSHLFGGDVALNVTLTAVNSVLAAFTLPVVVNLSLAHFVGDGQDIGLQADKVVQVFAIVLVPVAIGMLVRRFAMAFADRMDKPVRILSAVVLAVVIIGAIVQERERIGGYIAAVGLVALLFSAISLTVGYWLPRLFRVERRQAIASGMEIGIHNSTLAITIALSPSLLGNSTMAVPPAVYGVLMFGTTLVFGYLVRRRRDITEADEPLTADT</sequence>